<dbReference type="Pfam" id="PF22507">
    <property type="entry name" value="DUF6994"/>
    <property type="match status" value="1"/>
</dbReference>
<reference evidence="2" key="1">
    <citation type="journal article" date="2014" name="Genome Announc.">
        <title>Genome Sequence of Arthrobacter siccitolerans 4J27, a Xeroprotectant-Producing Desiccation-Tolerant Microorganism.</title>
        <authorList>
            <person name="Manzanera M."/>
            <person name="Santa-Cruz-Calvo L."/>
            <person name="Vilchez J.I."/>
            <person name="Garcia-Fontana C."/>
            <person name="Silva-Castro G.A."/>
            <person name="Calvo C."/>
            <person name="Gonzalez-Lopez J."/>
        </authorList>
    </citation>
    <scope>NUCLEOTIDE SEQUENCE [LARGE SCALE GENOMIC DNA]</scope>
    <source>
        <strain evidence="2">4J27</strain>
    </source>
</reference>
<dbReference type="AlphaFoldDB" id="A0A024H2U7"/>
<dbReference type="EMBL" id="CAQI01000042">
    <property type="protein sequence ID" value="CCQ46217.1"/>
    <property type="molecule type" value="Genomic_DNA"/>
</dbReference>
<dbReference type="InterPro" id="IPR054263">
    <property type="entry name" value="DUF6994"/>
</dbReference>
<name>A0A024H2U7_9MICC</name>
<accession>A0A024H2U7</accession>
<comment type="caution">
    <text evidence="1">The sequence shown here is derived from an EMBL/GenBank/DDBJ whole genome shotgun (WGS) entry which is preliminary data.</text>
</comment>
<dbReference type="Proteomes" id="UP000035722">
    <property type="component" value="Unassembled WGS sequence"/>
</dbReference>
<keyword evidence="2" id="KW-1185">Reference proteome</keyword>
<sequence length="71" mass="8473">MEFFHFQDLVTPDYDGVQFFLPFDNFKRSGTPATTAEYVTYREKSLEFIAARGRRMAEWVVKHHPETEVRQ</sequence>
<proteinExistence type="predicted"/>
<gene>
    <name evidence="1" type="ORF">ARTSIC4J27_2177</name>
</gene>
<evidence type="ECO:0000313" key="2">
    <source>
        <dbReference type="Proteomes" id="UP000035722"/>
    </source>
</evidence>
<evidence type="ECO:0000313" key="1">
    <source>
        <dbReference type="EMBL" id="CCQ46217.1"/>
    </source>
</evidence>
<protein>
    <submittedName>
        <fullName evidence="1">Uncharacterized protein</fullName>
    </submittedName>
</protein>
<organism evidence="1 2">
    <name type="scientific">Pseudarthrobacter siccitolerans</name>
    <dbReference type="NCBI Taxonomy" id="861266"/>
    <lineage>
        <taxon>Bacteria</taxon>
        <taxon>Bacillati</taxon>
        <taxon>Actinomycetota</taxon>
        <taxon>Actinomycetes</taxon>
        <taxon>Micrococcales</taxon>
        <taxon>Micrococcaceae</taxon>
        <taxon>Pseudarthrobacter</taxon>
    </lineage>
</organism>